<evidence type="ECO:0000313" key="6">
    <source>
        <dbReference type="Proteomes" id="UP000305760"/>
    </source>
</evidence>
<dbReference type="PANTHER" id="PTHR38340:SF1">
    <property type="entry name" value="S-LAYER PROTEIN"/>
    <property type="match status" value="1"/>
</dbReference>
<proteinExistence type="predicted"/>
<dbReference type="Pfam" id="PF00353">
    <property type="entry name" value="HemolysinCabind"/>
    <property type="match status" value="12"/>
</dbReference>
<keyword evidence="6" id="KW-1185">Reference proteome</keyword>
<dbReference type="GO" id="GO:0005576">
    <property type="term" value="C:extracellular region"/>
    <property type="evidence" value="ECO:0007669"/>
    <property type="project" value="UniProtKB-SubCell"/>
</dbReference>
<sequence length="1841" mass="193500">MPTPDNTQPTPPTYSDYIRWATTTASLYAAALGGAINSWRLQGGMAQGDFDSFARILGQHLQVHTDVAREAAARAAAAGDIAQANYWNNVASTAQQLADPLNSPSYQTRTAGLQNVLDSVNRNIGSLGRVGGEAVGPIADIASLINGMASGDAAVIARAVAGVVTGIVAGAVALGIGALAAAAGVVLGPITLAAIALALAAGAEFSGLNNELGDNFITPMLDYLRDLLQGTDWWDSLFDDPMASINEEFGRAQGYQPRRDPLALDLDGDGLETIGANGSVLFDHDGDGVRTASGWTSPDDGLLVLDRNGNGQIDGGQELFGADTVMSDGTLAQSGFEALADLDSNGDGVFDASDAEFGNVRVWRDLNQDGVSQANELFTLDQVGIAAINLTPTSTVDVNLGNGNIIDNSGVFIRNDGATGLAGDMLFAMNNFYRDFSGSLNPVEVSEAAAALPGLRGSGAVRDLAEAATLSPALLAAVQALNPDMTRAQMLAQVQLLIGMWADTSTMETSEQELEGAGNRTVYFHGAVPADVLAQGAAAVQAWREQQHAQLAPVIAILERFNGSTLFSLDGESVSTGGRTFFWQTLPDGSQVMNIEFSAEHLALIMRAYDALQESVYGGLVMRTRLSDYLDLVTLEVDAAGGIVWNSAALVTALVDLRSTDPVNAMVDLLDLSRHGAGFAAAIGFDVTGMVYEWVAEWRETEAGREILQQAGLNLSQGQGTGGDDMIEGGAGNDTLSAGAGDDLVFGDAGDDSLSGEAGNDVLFGGVGNDSLDGGTGNDTYVIRAGDGVDTLSDYQGADRVVFEGLNAADVLSVERHGDMLVLRLANGQQLNLQWYFYSADYQIETLQFADGTTWGGAELLDRLVVPGTAANDSYTGTGLVDRMFGYEGNDHLDGRANDDVLDGGAGADSLLGDAGNDTLIGGTDNDSLQGGVGNDTYVIRAGDGVDTLSDHEGVDKVVFEGLNAADVQSVERHGDMLVLRLANGQQLNLQYYFYSADYQIESFAFADGTAWTNTDILDRLVVPGTAGNDSYTGTGLVDRMFGYEGNDYLDGRGNDDILDGGIGDDSLLGDAGNDVLIGGVGDDTMSGGVGNDTYVIRAGDGIDSVYDYQGTDKVVFEGLNAADVVSVERHGDALVLRLANGQQLNLQWYFYSADYQIEALQFADGTTWDYQSILQRVATPGTANGDSLVGSGNADWIIGYAGNDRLDGRGNDDLIDGGEGDDALLGDAGNDTLIGGVGNDSLDGGTGNDTYVIRTGDGIDLLTDYQGADRIVFEDLNAADVLSVERHGDMLVLRLANGQQLNLQWYFYSADYQIETLQFADGTTWGSAELLDRLVVPGTAGNDSYTGTGLVDRMFGYEGNDYLDGRGNDDVLDGGAGADSLLGDAGDDTLIGGIGNDSLDGGVGNDTYVIRAGDGIDLLTDYQGADRIVFEGLNAADVQSVERHGDMLVLRLANGQQLNLQWYFYSADYQIETLQFADGTTWGSAELLDRLVVPGTAANDSYTGTGLVDRMFGYEGNDYLDGRGNDDVLDGGIGDDSLLGDAGNDVLIGGEGNDALNGGVGNDTYVIRAGDGIDSVYDYQGVDKVVFEGLNAADVQSVERHGDMLVLRLANGQQLNLQYYFYSADYQIESFAFADGTAWTNADILDRLIVPGTAGNDSYTGTGLVDRMFGYEGNDHLDGRANDDVLDGGAGADSLLGDAGNDTLIGGIGNDSLDGGVGNDTYVIRLSDGIDSVYDYQGNDRLVFEDFDPSQVTSVERQGSHLVMTMVDGQQLTVSWFFYSADYQVESFEFADGTVWDAAEVTAIADGLIDAMAAYGPTYGSSGDTLPPVHPQPVVLAPAA</sequence>
<evidence type="ECO:0000259" key="4">
    <source>
        <dbReference type="Pfam" id="PF06594"/>
    </source>
</evidence>
<dbReference type="SUPFAM" id="SSF51120">
    <property type="entry name" value="beta-Roll"/>
    <property type="match status" value="7"/>
</dbReference>
<dbReference type="PROSITE" id="PS00330">
    <property type="entry name" value="HEMOLYSIN_CALCIUM"/>
    <property type="match status" value="12"/>
</dbReference>
<evidence type="ECO:0000313" key="5">
    <source>
        <dbReference type="EMBL" id="TNJ32915.1"/>
    </source>
</evidence>
<dbReference type="PRINTS" id="PR00313">
    <property type="entry name" value="CABNDNGRPT"/>
</dbReference>
<dbReference type="InterPro" id="IPR010566">
    <property type="entry name" value="Haemolys_ca-bd"/>
</dbReference>
<comment type="subcellular location">
    <subcellularLocation>
        <location evidence="1">Secreted</location>
    </subcellularLocation>
</comment>
<comment type="caution">
    <text evidence="5">The sequence shown here is derived from an EMBL/GenBank/DDBJ whole genome shotgun (WGS) entry which is preliminary data.</text>
</comment>
<dbReference type="PANTHER" id="PTHR38340">
    <property type="entry name" value="S-LAYER PROTEIN"/>
    <property type="match status" value="1"/>
</dbReference>
<dbReference type="EMBL" id="SMDR01000004">
    <property type="protein sequence ID" value="TNJ32915.1"/>
    <property type="molecule type" value="Genomic_DNA"/>
</dbReference>
<dbReference type="InterPro" id="IPR018511">
    <property type="entry name" value="Hemolysin-typ_Ca-bd_CS"/>
</dbReference>
<dbReference type="InterPro" id="IPR050557">
    <property type="entry name" value="RTX_toxin/Mannuronan_C5-epim"/>
</dbReference>
<feature type="domain" description="Haemolysin-type calcium binding-related" evidence="4">
    <location>
        <begin position="821"/>
        <end position="858"/>
    </location>
</feature>
<feature type="domain" description="Haemolysin-type calcium binding-related" evidence="4">
    <location>
        <begin position="1762"/>
        <end position="1800"/>
    </location>
</feature>
<organism evidence="5 6">
    <name type="scientific">Arenimonas terrae</name>
    <dbReference type="NCBI Taxonomy" id="2546226"/>
    <lineage>
        <taxon>Bacteria</taxon>
        <taxon>Pseudomonadati</taxon>
        <taxon>Pseudomonadota</taxon>
        <taxon>Gammaproteobacteria</taxon>
        <taxon>Lysobacterales</taxon>
        <taxon>Lysobacteraceae</taxon>
        <taxon>Arenimonas</taxon>
    </lineage>
</organism>
<feature type="domain" description="Haemolysin-type calcium binding-related" evidence="4">
    <location>
        <begin position="1135"/>
        <end position="1172"/>
    </location>
</feature>
<dbReference type="Pfam" id="PF06594">
    <property type="entry name" value="HCBP_related"/>
    <property type="match status" value="7"/>
</dbReference>
<dbReference type="OrthoDB" id="1676884at2"/>
<evidence type="ECO:0000256" key="1">
    <source>
        <dbReference type="ARBA" id="ARBA00004613"/>
    </source>
</evidence>
<feature type="domain" description="Haemolysin-type calcium binding-related" evidence="4">
    <location>
        <begin position="978"/>
        <end position="1015"/>
    </location>
</feature>
<feature type="domain" description="Haemolysin-type calcium binding-related" evidence="4">
    <location>
        <begin position="1606"/>
        <end position="1644"/>
    </location>
</feature>
<dbReference type="Gene3D" id="2.150.10.10">
    <property type="entry name" value="Serralysin-like metalloprotease, C-terminal"/>
    <property type="match status" value="6"/>
</dbReference>
<gene>
    <name evidence="5" type="ORF">E1B00_14485</name>
</gene>
<evidence type="ECO:0000256" key="3">
    <source>
        <dbReference type="ARBA" id="ARBA00022837"/>
    </source>
</evidence>
<keyword evidence="3" id="KW-0106">Calcium</keyword>
<reference evidence="5 6" key="1">
    <citation type="submission" date="2019-03" db="EMBL/GenBank/DDBJ databases">
        <title>Arenimonas daejeonensis sp. nov., isolated from compost.</title>
        <authorList>
            <person name="Jeon C.O."/>
        </authorList>
    </citation>
    <scope>NUCLEOTIDE SEQUENCE [LARGE SCALE GENOMIC DNA]</scope>
    <source>
        <strain evidence="5 6">R29</strain>
    </source>
</reference>
<dbReference type="SUPFAM" id="SSF103647">
    <property type="entry name" value="TSP type-3 repeat"/>
    <property type="match status" value="1"/>
</dbReference>
<dbReference type="GO" id="GO:0005509">
    <property type="term" value="F:calcium ion binding"/>
    <property type="evidence" value="ECO:0007669"/>
    <property type="project" value="InterPro"/>
</dbReference>
<name>A0A5C4RPP1_9GAMM</name>
<dbReference type="InterPro" id="IPR011049">
    <property type="entry name" value="Serralysin-like_metalloprot_C"/>
</dbReference>
<dbReference type="Proteomes" id="UP000305760">
    <property type="component" value="Unassembled WGS sequence"/>
</dbReference>
<dbReference type="InterPro" id="IPR001343">
    <property type="entry name" value="Hemolysn_Ca-bd"/>
</dbReference>
<evidence type="ECO:0000256" key="2">
    <source>
        <dbReference type="ARBA" id="ARBA00022525"/>
    </source>
</evidence>
<dbReference type="InterPro" id="IPR028974">
    <property type="entry name" value="TSP_type-3_rpt"/>
</dbReference>
<feature type="domain" description="Haemolysin-type calcium binding-related" evidence="4">
    <location>
        <begin position="1292"/>
        <end position="1329"/>
    </location>
</feature>
<protein>
    <submittedName>
        <fullName evidence="5">Calcium-binding protein</fullName>
    </submittedName>
</protein>
<keyword evidence="2" id="KW-0964">Secreted</keyword>
<accession>A0A5C4RPP1</accession>
<feature type="domain" description="Haemolysin-type calcium binding-related" evidence="4">
    <location>
        <begin position="1449"/>
        <end position="1486"/>
    </location>
</feature>